<name>A0A9D7S609_9BACT</name>
<dbReference type="EMBL" id="JADKFW010000004">
    <property type="protein sequence ID" value="MBK9716011.1"/>
    <property type="molecule type" value="Genomic_DNA"/>
</dbReference>
<evidence type="ECO:0000313" key="2">
    <source>
        <dbReference type="Proteomes" id="UP000808349"/>
    </source>
</evidence>
<accession>A0A9D7S609</accession>
<dbReference type="Proteomes" id="UP000808349">
    <property type="component" value="Unassembled WGS sequence"/>
</dbReference>
<dbReference type="AlphaFoldDB" id="A0A9D7S609"/>
<organism evidence="1 2">
    <name type="scientific">Candidatus Defluviibacterium haderslevense</name>
    <dbReference type="NCBI Taxonomy" id="2981993"/>
    <lineage>
        <taxon>Bacteria</taxon>
        <taxon>Pseudomonadati</taxon>
        <taxon>Bacteroidota</taxon>
        <taxon>Saprospiria</taxon>
        <taxon>Saprospirales</taxon>
        <taxon>Saprospiraceae</taxon>
        <taxon>Candidatus Defluviibacterium</taxon>
    </lineage>
</organism>
<gene>
    <name evidence="1" type="ORF">IPO85_00515</name>
</gene>
<sequence length="71" mass="8077">MTVSGNVPLERYTELFNYFITPFAMSGNKIEIEVNFKIKSNIGSPIDESKQQYKSAKEAAKQLGLKFDEEI</sequence>
<protein>
    <submittedName>
        <fullName evidence="1">Uncharacterized protein</fullName>
    </submittedName>
</protein>
<proteinExistence type="predicted"/>
<reference evidence="1 2" key="1">
    <citation type="submission" date="2020-10" db="EMBL/GenBank/DDBJ databases">
        <title>Connecting structure to function with the recovery of over 1000 high-quality activated sludge metagenome-assembled genomes encoding full-length rRNA genes using long-read sequencing.</title>
        <authorList>
            <person name="Singleton C.M."/>
            <person name="Petriglieri F."/>
            <person name="Kristensen J.M."/>
            <person name="Kirkegaard R.H."/>
            <person name="Michaelsen T.Y."/>
            <person name="Andersen M.H."/>
            <person name="Karst S.M."/>
            <person name="Dueholm M.S."/>
            <person name="Nielsen P.H."/>
            <person name="Albertsen M."/>
        </authorList>
    </citation>
    <scope>NUCLEOTIDE SEQUENCE [LARGE SCALE GENOMIC DNA]</scope>
    <source>
        <strain evidence="1">Ribe_18-Q3-R11-54_BAT3C.373</strain>
    </source>
</reference>
<evidence type="ECO:0000313" key="1">
    <source>
        <dbReference type="EMBL" id="MBK9716011.1"/>
    </source>
</evidence>
<comment type="caution">
    <text evidence="1">The sequence shown here is derived from an EMBL/GenBank/DDBJ whole genome shotgun (WGS) entry which is preliminary data.</text>
</comment>